<accession>A0A0W8E1M3</accession>
<name>A0A0W8E1M3_9ZZZZ</name>
<dbReference type="InterPro" id="IPR027417">
    <property type="entry name" value="P-loop_NTPase"/>
</dbReference>
<organism evidence="1">
    <name type="scientific">hydrocarbon metagenome</name>
    <dbReference type="NCBI Taxonomy" id="938273"/>
    <lineage>
        <taxon>unclassified sequences</taxon>
        <taxon>metagenomes</taxon>
        <taxon>ecological metagenomes</taxon>
    </lineage>
</organism>
<proteinExistence type="predicted"/>
<dbReference type="Gene3D" id="3.40.50.300">
    <property type="entry name" value="P-loop containing nucleotide triphosphate hydrolases"/>
    <property type="match status" value="1"/>
</dbReference>
<evidence type="ECO:0008006" key="2">
    <source>
        <dbReference type="Google" id="ProtNLM"/>
    </source>
</evidence>
<comment type="caution">
    <text evidence="1">The sequence shown here is derived from an EMBL/GenBank/DDBJ whole genome shotgun (WGS) entry which is preliminary data.</text>
</comment>
<dbReference type="SUPFAM" id="SSF52540">
    <property type="entry name" value="P-loop containing nucleoside triphosphate hydrolases"/>
    <property type="match status" value="1"/>
</dbReference>
<protein>
    <recommendedName>
        <fullName evidence="2">CobQ/CobB/MinD/ParA nucleotide binding domain-containing protein</fullName>
    </recommendedName>
</protein>
<reference evidence="1" key="1">
    <citation type="journal article" date="2015" name="Proc. Natl. Acad. Sci. U.S.A.">
        <title>Networks of energetic and metabolic interactions define dynamics in microbial communities.</title>
        <authorList>
            <person name="Embree M."/>
            <person name="Liu J.K."/>
            <person name="Al-Bassam M.M."/>
            <person name="Zengler K."/>
        </authorList>
    </citation>
    <scope>NUCLEOTIDE SEQUENCE</scope>
</reference>
<dbReference type="EMBL" id="LNQE01001917">
    <property type="protein sequence ID" value="KUG02552.1"/>
    <property type="molecule type" value="Genomic_DNA"/>
</dbReference>
<evidence type="ECO:0000313" key="1">
    <source>
        <dbReference type="EMBL" id="KUG02552.1"/>
    </source>
</evidence>
<dbReference type="AlphaFoldDB" id="A0A0W8E1M3"/>
<sequence length="221" mass="25047">MDAETRVVEAYVGEYASGKSEIAINRALELKKLQRKVTLVDLDIVEPFYTLRPIKELLEEEGLNIIAYSRKDSFGLGETGAMLNPQARWALRIEGDIIFDIGYGVHGARTLNLVEGTEEAKLIVLAVVNYMRPMTSSIERIKDYIKELGTVNAIVANTHLGNDTTLDIIIKGNLEIFEAARQMNIPIAYIAIEERHREFINKEEFCTPVKFIQRYMPAAIW</sequence>
<gene>
    <name evidence="1" type="ORF">ASZ90_020048</name>
</gene>